<dbReference type="InterPro" id="IPR050240">
    <property type="entry name" value="DNA_pol_type-B"/>
</dbReference>
<dbReference type="PRINTS" id="PR00106">
    <property type="entry name" value="DNAPOLB"/>
</dbReference>
<dbReference type="Pfam" id="PF21474">
    <property type="entry name" value="DNApolII_N"/>
    <property type="match status" value="1"/>
</dbReference>
<keyword evidence="5 7" id="KW-0238">DNA-binding</keyword>
<evidence type="ECO:0000259" key="9">
    <source>
        <dbReference type="Pfam" id="PF00136"/>
    </source>
</evidence>
<comment type="caution">
    <text evidence="11">The sequence shown here is derived from an EMBL/GenBank/DDBJ whole genome shotgun (WGS) entry which is preliminary data.</text>
</comment>
<dbReference type="InterPro" id="IPR042087">
    <property type="entry name" value="DNA_pol_B_thumb"/>
</dbReference>
<proteinExistence type="inferred from homology"/>
<dbReference type="GO" id="GO:0045004">
    <property type="term" value="P:DNA replication proofreading"/>
    <property type="evidence" value="ECO:0007669"/>
    <property type="project" value="TreeGrafter"/>
</dbReference>
<dbReference type="SMART" id="SM00486">
    <property type="entry name" value="POLBc"/>
    <property type="match status" value="1"/>
</dbReference>
<gene>
    <name evidence="11" type="ORF">HMPREF1171_01406</name>
</gene>
<feature type="domain" description="DNA-directed DNA polymerase family B multifunctional" evidence="9">
    <location>
        <begin position="409"/>
        <end position="791"/>
    </location>
</feature>
<dbReference type="PANTHER" id="PTHR10322:SF23">
    <property type="entry name" value="DNA POLYMERASE DELTA CATALYTIC SUBUNIT"/>
    <property type="match status" value="1"/>
</dbReference>
<dbReference type="FunFam" id="1.10.132.60:FF:000008">
    <property type="entry name" value="DNA polymerase"/>
    <property type="match status" value="1"/>
</dbReference>
<evidence type="ECO:0000256" key="1">
    <source>
        <dbReference type="ARBA" id="ARBA00005755"/>
    </source>
</evidence>
<dbReference type="InterPro" id="IPR023211">
    <property type="entry name" value="DNA_pol_palm_dom_sf"/>
</dbReference>
<dbReference type="GO" id="GO:0000166">
    <property type="term" value="F:nucleotide binding"/>
    <property type="evidence" value="ECO:0007669"/>
    <property type="project" value="InterPro"/>
</dbReference>
<keyword evidence="2 7" id="KW-0808">Transferase</keyword>
<dbReference type="InterPro" id="IPR017964">
    <property type="entry name" value="DNA-dir_DNA_pol_B_CS"/>
</dbReference>
<dbReference type="PROSITE" id="PS00116">
    <property type="entry name" value="DNA_POLYMERASE_B"/>
    <property type="match status" value="1"/>
</dbReference>
<dbReference type="GO" id="GO:0009432">
    <property type="term" value="P:SOS response"/>
    <property type="evidence" value="ECO:0007669"/>
    <property type="project" value="TreeGrafter"/>
</dbReference>
<dbReference type="SUPFAM" id="SSF53098">
    <property type="entry name" value="Ribonuclease H-like"/>
    <property type="match status" value="1"/>
</dbReference>
<evidence type="ECO:0000313" key="12">
    <source>
        <dbReference type="Proteomes" id="UP000005149"/>
    </source>
</evidence>
<dbReference type="Pfam" id="PF03104">
    <property type="entry name" value="DNA_pol_B_exo1"/>
    <property type="match status" value="1"/>
</dbReference>
<evidence type="ECO:0000256" key="7">
    <source>
        <dbReference type="RuleBase" id="RU000442"/>
    </source>
</evidence>
<organism evidence="11 12">
    <name type="scientific">Aeromonas dhakensis</name>
    <dbReference type="NCBI Taxonomy" id="196024"/>
    <lineage>
        <taxon>Bacteria</taxon>
        <taxon>Pseudomonadati</taxon>
        <taxon>Pseudomonadota</taxon>
        <taxon>Gammaproteobacteria</taxon>
        <taxon>Aeromonadales</taxon>
        <taxon>Aeromonadaceae</taxon>
        <taxon>Aeromonas</taxon>
    </lineage>
</organism>
<feature type="region of interest" description="Disordered" evidence="8">
    <location>
        <begin position="1"/>
        <end position="22"/>
    </location>
</feature>
<dbReference type="CDD" id="cd05784">
    <property type="entry name" value="DNA_polB_II_exo"/>
    <property type="match status" value="1"/>
</dbReference>
<dbReference type="PATRIC" id="fig|1073377.4.peg.1441"/>
<dbReference type="InterPro" id="IPR006134">
    <property type="entry name" value="DNA-dir_DNA_pol_B_multi_dom"/>
</dbReference>
<evidence type="ECO:0000256" key="5">
    <source>
        <dbReference type="ARBA" id="ARBA00023125"/>
    </source>
</evidence>
<dbReference type="EC" id="2.7.7.7" evidence="7"/>
<sequence length="816" mass="92573">MLIPMTGMTDHPPIPPVTPPRDGFILTRHGRDVRGRGEQPERTEIVMWLWSEQGPVRVVVPGQEPVFFLPQSHMTEAAELFKGAGVSGRFRRLPMHTFDGRAVVGCYFATLSAFHRAIELLLIRGLEHFEADIRLPERFLMERFITAGVRFEGRARKKGGKQGYWEVNEARCAPQAVTPTLSWVSLDVECAMDGALFSVGLYSEQDARVIMIGVPEADADSWGTQVEWVADESALLSALERWFVRHDPDLVIGWNVVNFDFRLLLRRAELNKRRLRLGRGHELCFWRSSRNDPQSGSVIIPGRMVLDGIDTLKSATWQFPSYSLDAVASELLGRGKDIEDVANRGEKITELFHSDKEALARYNLEDCKLVWEIFDYCHLIPFAIERASLTGLELDRVGGSVAAFTNLYLPRLHRGGYVAPNLPADGGLASPGGYVMDSKPGLYRHVLVLDFKSLYPSIIRTFCIDPMGLIEGLQHPDHAIPGFRGALFSRERHFLPDLIATLWAARDRAKAASNKALSQAIKIIMNSFYGVLGSGGCRFYDPRLASSITLRGHGIMQQTREWIEGEGFEVIYGDTDSTFVHLGRETSPAQADEIGRRLASMINDNWTALIKREFDLPSYLEIQYETHYRRFLMPTIRGLEKGSKKRYAGLVAGHQAGEEEQLVFKGLESVRTDWTPLAKAFQTRLYEMVFHDQDPSGYVRTMVDETRAGLHDELLVYRKRLRQKLEEYQKNVPPHVRAARLADEENLRRGLPQRYQHRGSIAYLVTLNGPEPLEYRRSAIDYEHYIDKQLKPIADAILPFIGESFERICGQQLDLF</sequence>
<dbReference type="GO" id="GO:0008296">
    <property type="term" value="F:3'-5'-DNA exonuclease activity"/>
    <property type="evidence" value="ECO:0007669"/>
    <property type="project" value="TreeGrafter"/>
</dbReference>
<keyword evidence="3 7" id="KW-0548">Nucleotidyltransferase</keyword>
<dbReference type="Gene3D" id="3.90.1600.10">
    <property type="entry name" value="Palm domain of DNA polymerase"/>
    <property type="match status" value="2"/>
</dbReference>
<dbReference type="CDD" id="cd05537">
    <property type="entry name" value="POLBc_Pol_II"/>
    <property type="match status" value="1"/>
</dbReference>
<dbReference type="Gene3D" id="1.10.132.60">
    <property type="entry name" value="DNA polymerase family B, C-terminal domain"/>
    <property type="match status" value="1"/>
</dbReference>
<keyword evidence="7" id="KW-0235">DNA replication</keyword>
<keyword evidence="12" id="KW-1185">Reference proteome</keyword>
<evidence type="ECO:0000256" key="3">
    <source>
        <dbReference type="ARBA" id="ARBA00022695"/>
    </source>
</evidence>
<keyword evidence="4 7" id="KW-0239">DNA-directed DNA polymerase</keyword>
<dbReference type="AlphaFoldDB" id="K1JJS0"/>
<comment type="similarity">
    <text evidence="1 7">Belongs to the DNA polymerase type-B family.</text>
</comment>
<dbReference type="GO" id="GO:0003887">
    <property type="term" value="F:DNA-directed DNA polymerase activity"/>
    <property type="evidence" value="ECO:0007669"/>
    <property type="project" value="UniProtKB-KW"/>
</dbReference>
<dbReference type="InterPro" id="IPR036397">
    <property type="entry name" value="RNaseH_sf"/>
</dbReference>
<dbReference type="InterPro" id="IPR006133">
    <property type="entry name" value="DNA-dir_DNA_pol_B_exonuc"/>
</dbReference>
<dbReference type="GO" id="GO:0003677">
    <property type="term" value="F:DNA binding"/>
    <property type="evidence" value="ECO:0007669"/>
    <property type="project" value="UniProtKB-KW"/>
</dbReference>
<dbReference type="Gene3D" id="3.30.420.10">
    <property type="entry name" value="Ribonuclease H-like superfamily/Ribonuclease H"/>
    <property type="match status" value="1"/>
</dbReference>
<comment type="catalytic activity">
    <reaction evidence="6 7">
        <text>DNA(n) + a 2'-deoxyribonucleoside 5'-triphosphate = DNA(n+1) + diphosphate</text>
        <dbReference type="Rhea" id="RHEA:22508"/>
        <dbReference type="Rhea" id="RHEA-COMP:17339"/>
        <dbReference type="Rhea" id="RHEA-COMP:17340"/>
        <dbReference type="ChEBI" id="CHEBI:33019"/>
        <dbReference type="ChEBI" id="CHEBI:61560"/>
        <dbReference type="ChEBI" id="CHEBI:173112"/>
        <dbReference type="EC" id="2.7.7.7"/>
    </reaction>
</comment>
<dbReference type="HOGENOM" id="CLU_018487_0_0_6"/>
<dbReference type="EMBL" id="AGWR01000014">
    <property type="protein sequence ID" value="EKB28172.1"/>
    <property type="molecule type" value="Genomic_DNA"/>
</dbReference>
<dbReference type="Pfam" id="PF00136">
    <property type="entry name" value="DNA_pol_B"/>
    <property type="match status" value="1"/>
</dbReference>
<dbReference type="InterPro" id="IPR043502">
    <property type="entry name" value="DNA/RNA_pol_sf"/>
</dbReference>
<dbReference type="PANTHER" id="PTHR10322">
    <property type="entry name" value="DNA POLYMERASE CATALYTIC SUBUNIT"/>
    <property type="match status" value="1"/>
</dbReference>
<dbReference type="InterPro" id="IPR006172">
    <property type="entry name" value="DNA-dir_DNA_pol_B"/>
</dbReference>
<dbReference type="FunFam" id="3.90.1600.10:FF:000030">
    <property type="entry name" value="DNA polymerase II"/>
    <property type="match status" value="1"/>
</dbReference>
<evidence type="ECO:0000256" key="2">
    <source>
        <dbReference type="ARBA" id="ARBA00022679"/>
    </source>
</evidence>
<evidence type="ECO:0000256" key="6">
    <source>
        <dbReference type="ARBA" id="ARBA00049244"/>
    </source>
</evidence>
<dbReference type="SUPFAM" id="SSF56672">
    <property type="entry name" value="DNA/RNA polymerases"/>
    <property type="match status" value="1"/>
</dbReference>
<name>K1JJS0_9GAMM</name>
<reference evidence="11 12" key="1">
    <citation type="submission" date="2012-06" db="EMBL/GenBank/DDBJ databases">
        <title>The Genome Sequence of Aeromonas hydrophila SSU.</title>
        <authorList>
            <consortium name="The Broad Institute Genome Sequencing Platform"/>
            <person name="Earl A."/>
            <person name="Ward D."/>
            <person name="Feldgarden M."/>
            <person name="Gevers D."/>
            <person name="Chopra A."/>
            <person name="Walker B."/>
            <person name="Young S.K."/>
            <person name="Zeng Q."/>
            <person name="Gargeya S."/>
            <person name="Fitzgerald M."/>
            <person name="Haas B."/>
            <person name="Abouelleil A."/>
            <person name="Alvarado L."/>
            <person name="Arachchi H.M."/>
            <person name="Berlin A.M."/>
            <person name="Chapman S.B."/>
            <person name="Goldberg J."/>
            <person name="Griggs A."/>
            <person name="Gujja S."/>
            <person name="Hansen M."/>
            <person name="Howarth C."/>
            <person name="Imamovic A."/>
            <person name="Larimer J."/>
            <person name="McCowan C."/>
            <person name="Montmayeur A."/>
            <person name="Murphy C."/>
            <person name="Neiman D."/>
            <person name="Pearson M."/>
            <person name="Priest M."/>
            <person name="Roberts A."/>
            <person name="Saif S."/>
            <person name="Shea T."/>
            <person name="Sisk P."/>
            <person name="Sykes S."/>
            <person name="Wortman J."/>
            <person name="Nusbaum C."/>
            <person name="Birren B."/>
        </authorList>
    </citation>
    <scope>NUCLEOTIDE SEQUENCE [LARGE SCALE GENOMIC DNA]</scope>
    <source>
        <strain evidence="11 12">SSU</strain>
    </source>
</reference>
<dbReference type="NCBIfam" id="NF004421">
    <property type="entry name" value="PRK05762.1-2"/>
    <property type="match status" value="1"/>
</dbReference>
<dbReference type="InterPro" id="IPR012337">
    <property type="entry name" value="RNaseH-like_sf"/>
</dbReference>
<evidence type="ECO:0000259" key="10">
    <source>
        <dbReference type="Pfam" id="PF03104"/>
    </source>
</evidence>
<evidence type="ECO:0000256" key="8">
    <source>
        <dbReference type="SAM" id="MobiDB-lite"/>
    </source>
</evidence>
<feature type="domain" description="DNA-directed DNA polymerase family B exonuclease" evidence="10">
    <location>
        <begin position="222"/>
        <end position="327"/>
    </location>
</feature>
<dbReference type="Gene3D" id="2.40.50.590">
    <property type="match status" value="2"/>
</dbReference>
<evidence type="ECO:0000256" key="4">
    <source>
        <dbReference type="ARBA" id="ARBA00022932"/>
    </source>
</evidence>
<protein>
    <recommendedName>
        <fullName evidence="7">DNA polymerase</fullName>
        <ecNumber evidence="7">2.7.7.7</ecNumber>
    </recommendedName>
</protein>
<evidence type="ECO:0000313" key="11">
    <source>
        <dbReference type="EMBL" id="EKB28172.1"/>
    </source>
</evidence>
<dbReference type="Proteomes" id="UP000005149">
    <property type="component" value="Unassembled WGS sequence"/>
</dbReference>
<accession>K1JJS0</accession>